<sequence>MDIKAFGKLPADVRKKRIKTSLQYRDGSFQNILPTAIKREDASYLDLFKTLLSQPKTVRPGQGIPSVKTDLRNLNAKVPTVVWFGHSSYLISHQGFNIFVDPVLSGHASPVSFFGKAFLGADIYKAEDMPDIDVLLITHDHYDHLDYETITKLHPNIKQIVTSLGAGSHLEYWGIAPDKITELDWWQSAKINQEVEFTATPARHFSGRGLKRGQSLWSSFVLKLNDYKIFLGGDSGYDGQFKVIGDKFGPFDLALLECGQYNINWPDIHMMPEQTAQAAQDLQAKVLMPVHWAKFTLSVHPWNEPPIRVMAEAKALHQPIVIPQIGEPYAIGEEFDQKIWWE</sequence>
<dbReference type="PIRSF" id="PIRSF038896">
    <property type="entry name" value="NAPE-PLD"/>
    <property type="match status" value="1"/>
</dbReference>
<dbReference type="Pfam" id="PF12706">
    <property type="entry name" value="Lactamase_B_2"/>
    <property type="match status" value="1"/>
</dbReference>
<reference evidence="2 3" key="1">
    <citation type="submission" date="2020-12" db="EMBL/GenBank/DDBJ databases">
        <title>HMF7856_wgs.fasta genome submission.</title>
        <authorList>
            <person name="Kang H."/>
            <person name="Kim H."/>
            <person name="Joh K."/>
        </authorList>
    </citation>
    <scope>NUCLEOTIDE SEQUENCE [LARGE SCALE GENOMIC DNA]</scope>
    <source>
        <strain evidence="2 3">HMF7856</strain>
    </source>
</reference>
<dbReference type="Gene3D" id="3.60.15.10">
    <property type="entry name" value="Ribonuclease Z/Hydroxyacylglutathione hydrolase-like"/>
    <property type="match status" value="1"/>
</dbReference>
<accession>A0A7T7FEC6</accession>
<dbReference type="GO" id="GO:0070290">
    <property type="term" value="F:N-acylphosphatidylethanolamine-specific phospholipase D activity"/>
    <property type="evidence" value="ECO:0007669"/>
    <property type="project" value="InterPro"/>
</dbReference>
<dbReference type="Proteomes" id="UP000429232">
    <property type="component" value="Chromosome"/>
</dbReference>
<dbReference type="AlphaFoldDB" id="A0A7T7FEC6"/>
<dbReference type="InterPro" id="IPR036866">
    <property type="entry name" value="RibonucZ/Hydroxyglut_hydro"/>
</dbReference>
<name>A0A7T7FEC6_9SPHI</name>
<organism evidence="2 3">
    <name type="scientific">Mucilaginibacter ginkgonis</name>
    <dbReference type="NCBI Taxonomy" id="2682091"/>
    <lineage>
        <taxon>Bacteria</taxon>
        <taxon>Pseudomonadati</taxon>
        <taxon>Bacteroidota</taxon>
        <taxon>Sphingobacteriia</taxon>
        <taxon>Sphingobacteriales</taxon>
        <taxon>Sphingobacteriaceae</taxon>
        <taxon>Mucilaginibacter</taxon>
    </lineage>
</organism>
<dbReference type="GO" id="GO:0008270">
    <property type="term" value="F:zinc ion binding"/>
    <property type="evidence" value="ECO:0007669"/>
    <property type="project" value="InterPro"/>
</dbReference>
<dbReference type="PANTHER" id="PTHR15032">
    <property type="entry name" value="N-ACYL-PHOSPHATIDYLETHANOLAMINE-HYDROLYZING PHOSPHOLIPASE D"/>
    <property type="match status" value="1"/>
</dbReference>
<dbReference type="EMBL" id="CP066775">
    <property type="protein sequence ID" value="QQL51575.1"/>
    <property type="molecule type" value="Genomic_DNA"/>
</dbReference>
<protein>
    <submittedName>
        <fullName evidence="2">MBL fold metallo-hydrolase</fullName>
    </submittedName>
</protein>
<evidence type="ECO:0000313" key="2">
    <source>
        <dbReference type="EMBL" id="QQL51575.1"/>
    </source>
</evidence>
<gene>
    <name evidence="2" type="ORF">GO620_012780</name>
</gene>
<feature type="domain" description="Metallo-beta-lactamase" evidence="1">
    <location>
        <begin position="97"/>
        <end position="292"/>
    </location>
</feature>
<proteinExistence type="predicted"/>
<dbReference type="PANTHER" id="PTHR15032:SF4">
    <property type="entry name" value="N-ACYL-PHOSPHATIDYLETHANOLAMINE-HYDROLYZING PHOSPHOLIPASE D"/>
    <property type="match status" value="1"/>
</dbReference>
<dbReference type="KEGG" id="mgik:GO620_012780"/>
<evidence type="ECO:0000259" key="1">
    <source>
        <dbReference type="Pfam" id="PF12706"/>
    </source>
</evidence>
<dbReference type="InterPro" id="IPR024884">
    <property type="entry name" value="NAPE-PLD"/>
</dbReference>
<evidence type="ECO:0000313" key="3">
    <source>
        <dbReference type="Proteomes" id="UP000429232"/>
    </source>
</evidence>
<keyword evidence="2" id="KW-0378">Hydrolase</keyword>
<dbReference type="GO" id="GO:0005737">
    <property type="term" value="C:cytoplasm"/>
    <property type="evidence" value="ECO:0007669"/>
    <property type="project" value="TreeGrafter"/>
</dbReference>
<dbReference type="SUPFAM" id="SSF56281">
    <property type="entry name" value="Metallo-hydrolase/oxidoreductase"/>
    <property type="match status" value="1"/>
</dbReference>
<keyword evidence="3" id="KW-1185">Reference proteome</keyword>
<dbReference type="InterPro" id="IPR001279">
    <property type="entry name" value="Metallo-B-lactamas"/>
</dbReference>